<gene>
    <name evidence="1" type="ORF">J7337_003534</name>
</gene>
<name>A0A9P8DKK5_9HYPO</name>
<proteinExistence type="predicted"/>
<protein>
    <submittedName>
        <fullName evidence="1">Uncharacterized protein</fullName>
    </submittedName>
</protein>
<accession>A0A9P8DKK5</accession>
<dbReference type="KEGG" id="fmu:J7337_003534"/>
<dbReference type="Proteomes" id="UP000827133">
    <property type="component" value="Unassembled WGS sequence"/>
</dbReference>
<sequence>MEEDMANYVDCPAKYIERLKSMINYTSKPGVDHLLAQRQTPKEWLEALTKLDFADPASVINLQFDLAVYNVGDLVLCTGKDTFTVSPHPAAISVDSAPVVDRDSLHEGLMALEFFRRAKARPAPADEKAPETPLPSVAFLIGRLRKGKTTQRGIEDLEETDYILVVDAITPGHPVWLIWDRQASDKDEIYYVHPDKTYPVFKGVEKNFDAAQILPSINDWFESYGNLDSNQLEESIKATGLVGFVKAKEVTLANVNELLGKAQSQGATDTMENNEISEARFAEIKAAVADPFEALPSLFMQKLEEATARDNSLDQYLTKSLKVNKSSRRPALDWLQELAIADFADLNAVCSFDYSLFLDNVGLLDLATNGETTYSIVPNACAMGHDEPITDDFHGTFQSLKTSALPGTGNSLPTLIYVVGVLIKAKKGTTHDYDSETDYDYDSRTDYVLVVDAVAPGHPVWLVYNRNSWSEQLEERRTVDPADQPLIFEGIGHNFDAAQIFPSIHDWIQSYGNVDFAKCEESIKATCITGAMQAKAILLSEVEVLFRQ</sequence>
<reference evidence="1" key="1">
    <citation type="journal article" date="2021" name="Mol. Plant Microbe Interact.">
        <title>Telomere to telomere genome assembly of Fusarium musae F31, causal agent of crown rot disease of banana.</title>
        <authorList>
            <person name="Degradi L."/>
            <person name="Tava V."/>
            <person name="Kunova A."/>
            <person name="Cortesi P."/>
            <person name="Saracchi M."/>
            <person name="Pasquali M."/>
        </authorList>
    </citation>
    <scope>NUCLEOTIDE SEQUENCE</scope>
    <source>
        <strain evidence="1">F31</strain>
    </source>
</reference>
<dbReference type="RefSeq" id="XP_044682583.1">
    <property type="nucleotide sequence ID" value="XM_044821250.1"/>
</dbReference>
<evidence type="ECO:0000313" key="1">
    <source>
        <dbReference type="EMBL" id="KAG9503583.1"/>
    </source>
</evidence>
<dbReference type="AlphaFoldDB" id="A0A9P8DKK5"/>
<dbReference type="GeneID" id="68311391"/>
<comment type="caution">
    <text evidence="1">The sequence shown here is derived from an EMBL/GenBank/DDBJ whole genome shotgun (WGS) entry which is preliminary data.</text>
</comment>
<keyword evidence="2" id="KW-1185">Reference proteome</keyword>
<organism evidence="1 2">
    <name type="scientific">Fusarium musae</name>
    <dbReference type="NCBI Taxonomy" id="1042133"/>
    <lineage>
        <taxon>Eukaryota</taxon>
        <taxon>Fungi</taxon>
        <taxon>Dikarya</taxon>
        <taxon>Ascomycota</taxon>
        <taxon>Pezizomycotina</taxon>
        <taxon>Sordariomycetes</taxon>
        <taxon>Hypocreomycetidae</taxon>
        <taxon>Hypocreales</taxon>
        <taxon>Nectriaceae</taxon>
        <taxon>Fusarium</taxon>
    </lineage>
</organism>
<evidence type="ECO:0000313" key="2">
    <source>
        <dbReference type="Proteomes" id="UP000827133"/>
    </source>
</evidence>
<dbReference type="EMBL" id="JAHBCI010000003">
    <property type="protein sequence ID" value="KAG9503583.1"/>
    <property type="molecule type" value="Genomic_DNA"/>
</dbReference>